<sequence length="18" mass="1929">MCFRSSPILILSGESCSV</sequence>
<proteinExistence type="predicted"/>
<name>A0A0A9CD91_ARUDO</name>
<reference evidence="1" key="1">
    <citation type="submission" date="2014-09" db="EMBL/GenBank/DDBJ databases">
        <authorList>
            <person name="Magalhaes I.L.F."/>
            <person name="Oliveira U."/>
            <person name="Santos F.R."/>
            <person name="Vidigal T.H.D.A."/>
            <person name="Brescovit A.D."/>
            <person name="Santos A.J."/>
        </authorList>
    </citation>
    <scope>NUCLEOTIDE SEQUENCE</scope>
    <source>
        <tissue evidence="1">Shoot tissue taken approximately 20 cm above the soil surface</tissue>
    </source>
</reference>
<organism evidence="1">
    <name type="scientific">Arundo donax</name>
    <name type="common">Giant reed</name>
    <name type="synonym">Donax arundinaceus</name>
    <dbReference type="NCBI Taxonomy" id="35708"/>
    <lineage>
        <taxon>Eukaryota</taxon>
        <taxon>Viridiplantae</taxon>
        <taxon>Streptophyta</taxon>
        <taxon>Embryophyta</taxon>
        <taxon>Tracheophyta</taxon>
        <taxon>Spermatophyta</taxon>
        <taxon>Magnoliopsida</taxon>
        <taxon>Liliopsida</taxon>
        <taxon>Poales</taxon>
        <taxon>Poaceae</taxon>
        <taxon>PACMAD clade</taxon>
        <taxon>Arundinoideae</taxon>
        <taxon>Arundineae</taxon>
        <taxon>Arundo</taxon>
    </lineage>
</organism>
<accession>A0A0A9CD91</accession>
<evidence type="ECO:0000313" key="1">
    <source>
        <dbReference type="EMBL" id="JAD71365.1"/>
    </source>
</evidence>
<reference evidence="1" key="2">
    <citation type="journal article" date="2015" name="Data Brief">
        <title>Shoot transcriptome of the giant reed, Arundo donax.</title>
        <authorList>
            <person name="Barrero R.A."/>
            <person name="Guerrero F.D."/>
            <person name="Moolhuijzen P."/>
            <person name="Goolsby J.A."/>
            <person name="Tidwell J."/>
            <person name="Bellgard S.E."/>
            <person name="Bellgard M.I."/>
        </authorList>
    </citation>
    <scope>NUCLEOTIDE SEQUENCE</scope>
    <source>
        <tissue evidence="1">Shoot tissue taken approximately 20 cm above the soil surface</tissue>
    </source>
</reference>
<protein>
    <submittedName>
        <fullName evidence="1">Uncharacterized protein</fullName>
    </submittedName>
</protein>
<dbReference type="EMBL" id="GBRH01226530">
    <property type="protein sequence ID" value="JAD71365.1"/>
    <property type="molecule type" value="Transcribed_RNA"/>
</dbReference>
<dbReference type="AlphaFoldDB" id="A0A0A9CD91"/>